<dbReference type="OrthoDB" id="2691583at2759"/>
<reference evidence="3" key="2">
    <citation type="submission" date="2015-01" db="EMBL/GenBank/DDBJ databases">
        <title>Evolutionary Origins and Diversification of the Mycorrhizal Mutualists.</title>
        <authorList>
            <consortium name="DOE Joint Genome Institute"/>
            <consortium name="Mycorrhizal Genomics Consortium"/>
            <person name="Kohler A."/>
            <person name="Kuo A."/>
            <person name="Nagy L.G."/>
            <person name="Floudas D."/>
            <person name="Copeland A."/>
            <person name="Barry K.W."/>
            <person name="Cichocki N."/>
            <person name="Veneault-Fourrey C."/>
            <person name="LaButti K."/>
            <person name="Lindquist E.A."/>
            <person name="Lipzen A."/>
            <person name="Lundell T."/>
            <person name="Morin E."/>
            <person name="Murat C."/>
            <person name="Riley R."/>
            <person name="Ohm R."/>
            <person name="Sun H."/>
            <person name="Tunlid A."/>
            <person name="Henrissat B."/>
            <person name="Grigoriev I.V."/>
            <person name="Hibbett D.S."/>
            <person name="Martin F."/>
        </authorList>
    </citation>
    <scope>NUCLEOTIDE SEQUENCE [LARGE SCALE GENOMIC DNA]</scope>
    <source>
        <strain evidence="3">Foug A</strain>
    </source>
</reference>
<name>A0A0C2Z5L3_9AGAM</name>
<dbReference type="AlphaFoldDB" id="A0A0C2Z5L3"/>
<dbReference type="Proteomes" id="UP000053989">
    <property type="component" value="Unassembled WGS sequence"/>
</dbReference>
<proteinExistence type="predicted"/>
<dbReference type="STRING" id="1036808.A0A0C2Z5L3"/>
<feature type="region of interest" description="Disordered" evidence="1">
    <location>
        <begin position="257"/>
        <end position="283"/>
    </location>
</feature>
<accession>A0A0C2Z5L3</accession>
<organism evidence="2 3">
    <name type="scientific">Scleroderma citrinum Foug A</name>
    <dbReference type="NCBI Taxonomy" id="1036808"/>
    <lineage>
        <taxon>Eukaryota</taxon>
        <taxon>Fungi</taxon>
        <taxon>Dikarya</taxon>
        <taxon>Basidiomycota</taxon>
        <taxon>Agaricomycotina</taxon>
        <taxon>Agaricomycetes</taxon>
        <taxon>Agaricomycetidae</taxon>
        <taxon>Boletales</taxon>
        <taxon>Sclerodermatineae</taxon>
        <taxon>Sclerodermataceae</taxon>
        <taxon>Scleroderma</taxon>
    </lineage>
</organism>
<protein>
    <submittedName>
        <fullName evidence="2">Uncharacterized protein</fullName>
    </submittedName>
</protein>
<evidence type="ECO:0000313" key="3">
    <source>
        <dbReference type="Proteomes" id="UP000053989"/>
    </source>
</evidence>
<evidence type="ECO:0000313" key="2">
    <source>
        <dbReference type="EMBL" id="KIM57258.1"/>
    </source>
</evidence>
<sequence>MRHCAGCSKSFPKLDVDECAKCLKQLLSPNDESIKDIPQCEVCGCVFQFLTGKACASCEEVHPMEFQTGHQVSDGTLPMREASILEQMETHSLQASEHQLNQWPKNAGLQKASQVNEVTAALKRQNCVETLNIFLSIFLCLPDKSKAAKKYHIPLIPVNVDMREIAEKVLVQMLTKASINAIFAVTQSAMECFHLEQSYTSSVTVGQMYSHIKTMGQLSEKDRKRNALSLHLLLNELTDHDEDGPDDEFIMKFAKKSRARTKAPASTRRPKQRLESVGPCPGM</sequence>
<reference evidence="2 3" key="1">
    <citation type="submission" date="2014-04" db="EMBL/GenBank/DDBJ databases">
        <authorList>
            <consortium name="DOE Joint Genome Institute"/>
            <person name="Kuo A."/>
            <person name="Kohler A."/>
            <person name="Nagy L.G."/>
            <person name="Floudas D."/>
            <person name="Copeland A."/>
            <person name="Barry K.W."/>
            <person name="Cichocki N."/>
            <person name="Veneault-Fourrey C."/>
            <person name="LaButti K."/>
            <person name="Lindquist E.A."/>
            <person name="Lipzen A."/>
            <person name="Lundell T."/>
            <person name="Morin E."/>
            <person name="Murat C."/>
            <person name="Sun H."/>
            <person name="Tunlid A."/>
            <person name="Henrissat B."/>
            <person name="Grigoriev I.V."/>
            <person name="Hibbett D.S."/>
            <person name="Martin F."/>
            <person name="Nordberg H.P."/>
            <person name="Cantor M.N."/>
            <person name="Hua S.X."/>
        </authorList>
    </citation>
    <scope>NUCLEOTIDE SEQUENCE [LARGE SCALE GENOMIC DNA]</scope>
    <source>
        <strain evidence="2 3">Foug A</strain>
    </source>
</reference>
<dbReference type="InParanoid" id="A0A0C2Z5L3"/>
<dbReference type="HOGENOM" id="CLU_984069_0_0_1"/>
<gene>
    <name evidence="2" type="ORF">SCLCIDRAFT_17007</name>
</gene>
<evidence type="ECO:0000256" key="1">
    <source>
        <dbReference type="SAM" id="MobiDB-lite"/>
    </source>
</evidence>
<keyword evidence="3" id="KW-1185">Reference proteome</keyword>
<dbReference type="EMBL" id="KN822103">
    <property type="protein sequence ID" value="KIM57258.1"/>
    <property type="molecule type" value="Genomic_DNA"/>
</dbReference>